<feature type="transmembrane region" description="Helical" evidence="14">
    <location>
        <begin position="45"/>
        <end position="66"/>
    </location>
</feature>
<gene>
    <name evidence="15" type="ORF">DAPPUDRAFT_313302</name>
</gene>
<dbReference type="AlphaFoldDB" id="E9G2E2"/>
<keyword evidence="7" id="KW-0915">Sodium</keyword>
<dbReference type="PANTHER" id="PTHR11690:SF288">
    <property type="entry name" value="AMILORIDE-SENSITIVE NA+ CHANNEL-RELATED"/>
    <property type="match status" value="1"/>
</dbReference>
<evidence type="ECO:0000256" key="13">
    <source>
        <dbReference type="SAM" id="MobiDB-lite"/>
    </source>
</evidence>
<evidence type="ECO:0000256" key="7">
    <source>
        <dbReference type="ARBA" id="ARBA00023053"/>
    </source>
</evidence>
<protein>
    <submittedName>
        <fullName evidence="15">Uncharacterized protein</fullName>
    </submittedName>
</protein>
<organism evidence="15 16">
    <name type="scientific">Daphnia pulex</name>
    <name type="common">Water flea</name>
    <dbReference type="NCBI Taxonomy" id="6669"/>
    <lineage>
        <taxon>Eukaryota</taxon>
        <taxon>Metazoa</taxon>
        <taxon>Ecdysozoa</taxon>
        <taxon>Arthropoda</taxon>
        <taxon>Crustacea</taxon>
        <taxon>Branchiopoda</taxon>
        <taxon>Diplostraca</taxon>
        <taxon>Cladocera</taxon>
        <taxon>Anomopoda</taxon>
        <taxon>Daphniidae</taxon>
        <taxon>Daphnia</taxon>
    </lineage>
</organism>
<sequence length="810" mass="92528">MTTKRDPMKKKLYSMKKLSKEFADNTSMHGLKFIAQDEATLAERILWIALFMVGLLFAVVFSWNLWENWKQSPVLITIQTANYPIKNYHFPTVTICSVNKVSTRALGEWMSTEKAKSLKLNEIRRILEIMSTNRVENEEEVAKLSQLLFQANISSNDEGYEKLMNHLSPNCSEMVMYCSWEGKEEDCANIFESEATDDGFCCSFNSIIIRRDAHSNTRKELRFAKTSGVYAGLTVLLNAEIADYNVTSSSISGFKVSIQDPKDFARTGRIGFLASPGSQVDAAVNGQTQIGDDQLRAIDLNKRLCTTNHEINLKYFEDYTGPYCQLDCLITHFLEDCLCVPYYYPVPARLPVCNLSSYPCLERATERVVKNASSCDCPDVCTTVWYRNEISSGTFPNSVWEYPPTVIERPEFRDLSTEELIVYAKENFVKLNVYLKSDSGMCYIMKERTTWTDFISAAGGLLGLGFGFSILSAAELFYFFLVRWFYYWYQSKRQDQMIIKVRPSYPLINTRQQMQRKSNRCVRFRSPKEFLVEEWRNQQKHIKATEDVPPRYQCSDGCKNKNLLVLSGLESGVSQVYTINCGIVLLLVVVLKYYTTEASEYYTKTYAAPSCITKESKPIPDNVNLQKGEASLHFLHARRSRRSLRKTVNAVVWRPIPDNVNLQKGGASLHSFMLEGHGDHYVQYPQGLRGEGDKNPATPRLPLITPPKRSSTTPKRQSTSLTRSYSTRTEAAKYYAVATYNPEAALSYYVEQKYYTDAPIYYTTTYATPSYNTAAAKYYTEEAACYTTTYAAWYTTSRNLSIILLQTIII</sequence>
<accession>E9G2E2</accession>
<evidence type="ECO:0000313" key="15">
    <source>
        <dbReference type="EMBL" id="EFX86326.1"/>
    </source>
</evidence>
<comment type="similarity">
    <text evidence="2 12">Belongs to the amiloride-sensitive sodium channel (TC 1.A.6) family.</text>
</comment>
<name>E9G2E2_DAPPU</name>
<keyword evidence="8 12" id="KW-0406">Ion transport</keyword>
<keyword evidence="5 12" id="KW-0812">Transmembrane</keyword>
<evidence type="ECO:0000256" key="3">
    <source>
        <dbReference type="ARBA" id="ARBA00022448"/>
    </source>
</evidence>
<keyword evidence="3 12" id="KW-0813">Transport</keyword>
<dbReference type="OrthoDB" id="6502088at2759"/>
<keyword evidence="4 12" id="KW-0894">Sodium channel</keyword>
<keyword evidence="9 14" id="KW-0472">Membrane</keyword>
<keyword evidence="16" id="KW-1185">Reference proteome</keyword>
<evidence type="ECO:0000256" key="5">
    <source>
        <dbReference type="ARBA" id="ARBA00022692"/>
    </source>
</evidence>
<feature type="transmembrane region" description="Helical" evidence="14">
    <location>
        <begin position="454"/>
        <end position="481"/>
    </location>
</feature>
<dbReference type="FunCoup" id="E9G2E2">
    <property type="interactions" value="53"/>
</dbReference>
<dbReference type="HOGENOM" id="CLU_348262_0_0_1"/>
<keyword evidence="6 14" id="KW-1133">Transmembrane helix</keyword>
<evidence type="ECO:0000313" key="16">
    <source>
        <dbReference type="Proteomes" id="UP000000305"/>
    </source>
</evidence>
<dbReference type="Gene3D" id="1.10.287.820">
    <property type="entry name" value="Acid-sensing ion channel domain"/>
    <property type="match status" value="1"/>
</dbReference>
<evidence type="ECO:0000256" key="2">
    <source>
        <dbReference type="ARBA" id="ARBA00007193"/>
    </source>
</evidence>
<dbReference type="Pfam" id="PF00858">
    <property type="entry name" value="ASC"/>
    <property type="match status" value="1"/>
</dbReference>
<evidence type="ECO:0000256" key="6">
    <source>
        <dbReference type="ARBA" id="ARBA00022989"/>
    </source>
</evidence>
<dbReference type="GO" id="GO:0015280">
    <property type="term" value="F:ligand-gated sodium channel activity"/>
    <property type="evidence" value="ECO:0000318"/>
    <property type="project" value="GO_Central"/>
</dbReference>
<evidence type="ECO:0000256" key="1">
    <source>
        <dbReference type="ARBA" id="ARBA00004141"/>
    </source>
</evidence>
<dbReference type="eggNOG" id="KOG4294">
    <property type="taxonomic scope" value="Eukaryota"/>
</dbReference>
<dbReference type="InParanoid" id="E9G2E2"/>
<dbReference type="GO" id="GO:0005886">
    <property type="term" value="C:plasma membrane"/>
    <property type="evidence" value="ECO:0000318"/>
    <property type="project" value="GO_Central"/>
</dbReference>
<dbReference type="PhylomeDB" id="E9G2E2"/>
<keyword evidence="10 12" id="KW-0739">Sodium transport</keyword>
<dbReference type="PRINTS" id="PR01078">
    <property type="entry name" value="AMINACHANNEL"/>
</dbReference>
<evidence type="ECO:0000256" key="4">
    <source>
        <dbReference type="ARBA" id="ARBA00022461"/>
    </source>
</evidence>
<dbReference type="Gene3D" id="2.60.470.10">
    <property type="entry name" value="Acid-sensing ion channels like domains"/>
    <property type="match status" value="1"/>
</dbReference>
<evidence type="ECO:0000256" key="12">
    <source>
        <dbReference type="RuleBase" id="RU000679"/>
    </source>
</evidence>
<evidence type="ECO:0000256" key="11">
    <source>
        <dbReference type="ARBA" id="ARBA00023303"/>
    </source>
</evidence>
<evidence type="ECO:0000256" key="14">
    <source>
        <dbReference type="SAM" id="Phobius"/>
    </source>
</evidence>
<proteinExistence type="inferred from homology"/>
<dbReference type="InterPro" id="IPR001873">
    <property type="entry name" value="ENaC"/>
</dbReference>
<dbReference type="KEGG" id="dpx:DAPPUDRAFT_313302"/>
<evidence type="ECO:0000256" key="9">
    <source>
        <dbReference type="ARBA" id="ARBA00023136"/>
    </source>
</evidence>
<reference evidence="15 16" key="1">
    <citation type="journal article" date="2011" name="Science">
        <title>The ecoresponsive genome of Daphnia pulex.</title>
        <authorList>
            <person name="Colbourne J.K."/>
            <person name="Pfrender M.E."/>
            <person name="Gilbert D."/>
            <person name="Thomas W.K."/>
            <person name="Tucker A."/>
            <person name="Oakley T.H."/>
            <person name="Tokishita S."/>
            <person name="Aerts A."/>
            <person name="Arnold G.J."/>
            <person name="Basu M.K."/>
            <person name="Bauer D.J."/>
            <person name="Caceres C.E."/>
            <person name="Carmel L."/>
            <person name="Casola C."/>
            <person name="Choi J.H."/>
            <person name="Detter J.C."/>
            <person name="Dong Q."/>
            <person name="Dusheyko S."/>
            <person name="Eads B.D."/>
            <person name="Frohlich T."/>
            <person name="Geiler-Samerotte K.A."/>
            <person name="Gerlach D."/>
            <person name="Hatcher P."/>
            <person name="Jogdeo S."/>
            <person name="Krijgsveld J."/>
            <person name="Kriventseva E.V."/>
            <person name="Kultz D."/>
            <person name="Laforsch C."/>
            <person name="Lindquist E."/>
            <person name="Lopez J."/>
            <person name="Manak J.R."/>
            <person name="Muller J."/>
            <person name="Pangilinan J."/>
            <person name="Patwardhan R.P."/>
            <person name="Pitluck S."/>
            <person name="Pritham E.J."/>
            <person name="Rechtsteiner A."/>
            <person name="Rho M."/>
            <person name="Rogozin I.B."/>
            <person name="Sakarya O."/>
            <person name="Salamov A."/>
            <person name="Schaack S."/>
            <person name="Shapiro H."/>
            <person name="Shiga Y."/>
            <person name="Skalitzky C."/>
            <person name="Smith Z."/>
            <person name="Souvorov A."/>
            <person name="Sung W."/>
            <person name="Tang Z."/>
            <person name="Tsuchiya D."/>
            <person name="Tu H."/>
            <person name="Vos H."/>
            <person name="Wang M."/>
            <person name="Wolf Y.I."/>
            <person name="Yamagata H."/>
            <person name="Yamada T."/>
            <person name="Ye Y."/>
            <person name="Shaw J.R."/>
            <person name="Andrews J."/>
            <person name="Crease T.J."/>
            <person name="Tang H."/>
            <person name="Lucas S.M."/>
            <person name="Robertson H.M."/>
            <person name="Bork P."/>
            <person name="Koonin E.V."/>
            <person name="Zdobnov E.M."/>
            <person name="Grigoriev I.V."/>
            <person name="Lynch M."/>
            <person name="Boore J.L."/>
        </authorList>
    </citation>
    <scope>NUCLEOTIDE SEQUENCE [LARGE SCALE GENOMIC DNA]</scope>
</reference>
<dbReference type="Proteomes" id="UP000000305">
    <property type="component" value="Unassembled WGS sequence"/>
</dbReference>
<dbReference type="EMBL" id="GL732530">
    <property type="protein sequence ID" value="EFX86326.1"/>
    <property type="molecule type" value="Genomic_DNA"/>
</dbReference>
<dbReference type="PANTHER" id="PTHR11690">
    <property type="entry name" value="AMILORIDE-SENSITIVE SODIUM CHANNEL-RELATED"/>
    <property type="match status" value="1"/>
</dbReference>
<dbReference type="GO" id="GO:0035725">
    <property type="term" value="P:sodium ion transmembrane transport"/>
    <property type="evidence" value="ECO:0000318"/>
    <property type="project" value="GO_Central"/>
</dbReference>
<evidence type="ECO:0000256" key="8">
    <source>
        <dbReference type="ARBA" id="ARBA00023065"/>
    </source>
</evidence>
<keyword evidence="11 12" id="KW-0407">Ion channel</keyword>
<evidence type="ECO:0000256" key="10">
    <source>
        <dbReference type="ARBA" id="ARBA00023201"/>
    </source>
</evidence>
<comment type="subcellular location">
    <subcellularLocation>
        <location evidence="1">Membrane</location>
        <topology evidence="1">Multi-pass membrane protein</topology>
    </subcellularLocation>
</comment>
<feature type="region of interest" description="Disordered" evidence="13">
    <location>
        <begin position="683"/>
        <end position="723"/>
    </location>
</feature>